<accession>A0ACC5RE25</accession>
<reference evidence="1" key="1">
    <citation type="submission" date="2021-01" db="EMBL/GenBank/DDBJ databases">
        <authorList>
            <person name="Sun Q."/>
        </authorList>
    </citation>
    <scope>NUCLEOTIDE SEQUENCE</scope>
    <source>
        <strain evidence="1">YIM B02566</strain>
    </source>
</reference>
<sequence length="670" mass="73887">MTAMNDPGAESNNRAKDDEPAGKADSGDTPPLGILDAEELPRYRMALARLEQRGKQHQRAAYTMLAALTLSTIGAIALIATSGNILGSDLEKSRLVEPMLKELDTQQSGISAKLDQRLKKTSEIKKNFEDTFIVGRENYWVKAQIPPELTSRLYWVDLRGSYGLAVGEKQFVYTTDGGKTWQLPRIEQRQATFEAAGSGFALGTGPSLVAWVGGTRGQIAHTRLGIGSIWKVTSIQQKAESVLDIFFKDPQTGWAVGGGGLLAKTIDGGDTWTLRGINTEAMLYQVNFYTDNVGVILGSGLTILTSFDGGENWTNQSDKVRSLFSGRDVTDLRFTSFDVDSQRPLSESKRIVIGGADQTVIYGEITESAGGQRDISWRESTIPQKSKDTIRWIERFGASPNMIAVGDNGAILISRDSGTNWQPEPNEGDRPRLLYAQATALDRVTITGDDGYIAQLSLGLKGDRSKITRETSPIKDTLLYQISPRNQQEQVAVGDMILRREPSNLAAFADLDPETFRGVALRKQFFENIPTTPDEKSILSNMIADLQRIDQDISELNKDLENTKGRREATLTTTPINTGEFMWWLTGSRAAIVVMMFFIIRFLVSLYRYHTNRAAFYQARSDAFRSMRVLPGTVKEVIALYTPEPLGDDVASWSFADILSAAKSSISGKS</sequence>
<dbReference type="Proteomes" id="UP000616151">
    <property type="component" value="Unassembled WGS sequence"/>
</dbReference>
<gene>
    <name evidence="1" type="ORF">JHL16_31105</name>
</gene>
<keyword evidence="2" id="KW-1185">Reference proteome</keyword>
<proteinExistence type="predicted"/>
<evidence type="ECO:0000313" key="2">
    <source>
        <dbReference type="Proteomes" id="UP000616151"/>
    </source>
</evidence>
<evidence type="ECO:0000313" key="1">
    <source>
        <dbReference type="EMBL" id="MBK1870855.1"/>
    </source>
</evidence>
<comment type="caution">
    <text evidence="1">The sequence shown here is derived from an EMBL/GenBank/DDBJ whole genome shotgun (WGS) entry which is preliminary data.</text>
</comment>
<name>A0ACC5RE25_9HYPH</name>
<organism evidence="1 2">
    <name type="scientific">Taklimakanibacter albus</name>
    <dbReference type="NCBI Taxonomy" id="2800327"/>
    <lineage>
        <taxon>Bacteria</taxon>
        <taxon>Pseudomonadati</taxon>
        <taxon>Pseudomonadota</taxon>
        <taxon>Alphaproteobacteria</taxon>
        <taxon>Hyphomicrobiales</taxon>
        <taxon>Aestuariivirgaceae</taxon>
        <taxon>Taklimakanibacter</taxon>
    </lineage>
</organism>
<protein>
    <submittedName>
        <fullName evidence="1">Uncharacterized protein</fullName>
    </submittedName>
</protein>
<dbReference type="EMBL" id="JAENHL010000008">
    <property type="protein sequence ID" value="MBK1870855.1"/>
    <property type="molecule type" value="Genomic_DNA"/>
</dbReference>